<keyword evidence="2" id="KW-0285">Flavoprotein</keyword>
<evidence type="ECO:0000256" key="2">
    <source>
        <dbReference type="ARBA" id="ARBA00022630"/>
    </source>
</evidence>
<sequence length="248" mass="27233">KVWNSYAQYSDYGILVARHDPSLPKHDGLTYFIVDLRAPGVEVRPIKLLTGHSDLNEVFFNDVVIPDSYRLGKVGEGFKIAIQTLMMERYTGADESAFGPSIEDFVRLLGEAEFNGRPALESDLVRNEIAEWMILQGGMRAIQSKALAAIERGAAPGPEASIFKPLLCALRTRVSTLAMDMLGPQAVVDDAGLNMRDADQRAWLAIPSIRIAGGTDEMLANTIAEKILGLPQDYRPDKGVPFEQSDRG</sequence>
<dbReference type="AlphaFoldDB" id="B9TE02"/>
<dbReference type="Proteomes" id="UP000008311">
    <property type="component" value="Unassembled WGS sequence"/>
</dbReference>
<evidence type="ECO:0000256" key="3">
    <source>
        <dbReference type="ARBA" id="ARBA00022827"/>
    </source>
</evidence>
<dbReference type="Gene3D" id="1.20.140.10">
    <property type="entry name" value="Butyryl-CoA Dehydrogenase, subunit A, domain 3"/>
    <property type="match status" value="1"/>
</dbReference>
<dbReference type="SUPFAM" id="SSF56645">
    <property type="entry name" value="Acyl-CoA dehydrogenase NM domain-like"/>
    <property type="match status" value="1"/>
</dbReference>
<proteinExistence type="inferred from homology"/>
<dbReference type="PANTHER" id="PTHR43292">
    <property type="entry name" value="ACYL-COA DEHYDROGENASE"/>
    <property type="match status" value="1"/>
</dbReference>
<keyword evidence="3" id="KW-0274">FAD</keyword>
<name>B9TE02_RICCO</name>
<feature type="domain" description="Acyl-CoA dehydrogenase/oxidase C-terminal" evidence="5">
    <location>
        <begin position="75"/>
        <end position="227"/>
    </location>
</feature>
<protein>
    <submittedName>
        <fullName evidence="6">Acyl-CoA dehydrogenase, putative</fullName>
    </submittedName>
</protein>
<comment type="similarity">
    <text evidence="1">Belongs to the acyl-CoA dehydrogenase family.</text>
</comment>
<dbReference type="InterPro" id="IPR009100">
    <property type="entry name" value="AcylCoA_DH/oxidase_NM_dom_sf"/>
</dbReference>
<gene>
    <name evidence="6" type="ORF">RCOM_1879750</name>
</gene>
<reference evidence="7" key="1">
    <citation type="journal article" date="2010" name="Nat. Biotechnol.">
        <title>Draft genome sequence of the oilseed species Ricinus communis.</title>
        <authorList>
            <person name="Chan A.P."/>
            <person name="Crabtree J."/>
            <person name="Zhao Q."/>
            <person name="Lorenzi H."/>
            <person name="Orvis J."/>
            <person name="Puiu D."/>
            <person name="Melake-Berhan A."/>
            <person name="Jones K.M."/>
            <person name="Redman J."/>
            <person name="Chen G."/>
            <person name="Cahoon E.B."/>
            <person name="Gedil M."/>
            <person name="Stanke M."/>
            <person name="Haas B.J."/>
            <person name="Wortman J.R."/>
            <person name="Fraser-Liggett C.M."/>
            <person name="Ravel J."/>
            <person name="Rabinowicz P.D."/>
        </authorList>
    </citation>
    <scope>NUCLEOTIDE SEQUENCE [LARGE SCALE GENOMIC DNA]</scope>
    <source>
        <strain evidence="7">cv. Hale</strain>
    </source>
</reference>
<feature type="non-terminal residue" evidence="6">
    <location>
        <position position="1"/>
    </location>
</feature>
<dbReference type="GO" id="GO:0016627">
    <property type="term" value="F:oxidoreductase activity, acting on the CH-CH group of donors"/>
    <property type="evidence" value="ECO:0007669"/>
    <property type="project" value="InterPro"/>
</dbReference>
<evidence type="ECO:0000259" key="5">
    <source>
        <dbReference type="Pfam" id="PF00441"/>
    </source>
</evidence>
<keyword evidence="7" id="KW-1185">Reference proteome</keyword>
<dbReference type="InterPro" id="IPR052161">
    <property type="entry name" value="Mycobact_Acyl-CoA_DH"/>
</dbReference>
<keyword evidence="4" id="KW-0560">Oxidoreductase</keyword>
<evidence type="ECO:0000256" key="1">
    <source>
        <dbReference type="ARBA" id="ARBA00009347"/>
    </source>
</evidence>
<organism evidence="6 7">
    <name type="scientific">Ricinus communis</name>
    <name type="common">Castor bean</name>
    <dbReference type="NCBI Taxonomy" id="3988"/>
    <lineage>
        <taxon>Eukaryota</taxon>
        <taxon>Viridiplantae</taxon>
        <taxon>Streptophyta</taxon>
        <taxon>Embryophyta</taxon>
        <taxon>Tracheophyta</taxon>
        <taxon>Spermatophyta</taxon>
        <taxon>Magnoliopsida</taxon>
        <taxon>eudicotyledons</taxon>
        <taxon>Gunneridae</taxon>
        <taxon>Pentapetalae</taxon>
        <taxon>rosids</taxon>
        <taxon>fabids</taxon>
        <taxon>Malpighiales</taxon>
        <taxon>Euphorbiaceae</taxon>
        <taxon>Acalyphoideae</taxon>
        <taxon>Acalypheae</taxon>
        <taxon>Ricinus</taxon>
    </lineage>
</organism>
<dbReference type="Gene3D" id="2.40.110.10">
    <property type="entry name" value="Butyryl-CoA Dehydrogenase, subunit A, domain 2"/>
    <property type="match status" value="1"/>
</dbReference>
<dbReference type="InParanoid" id="B9TE02"/>
<dbReference type="PANTHER" id="PTHR43292:SF4">
    <property type="entry name" value="ACYL-COA DEHYDROGENASE FADE34"/>
    <property type="match status" value="1"/>
</dbReference>
<dbReference type="InterPro" id="IPR036250">
    <property type="entry name" value="AcylCo_DH-like_C"/>
</dbReference>
<dbReference type="InterPro" id="IPR046373">
    <property type="entry name" value="Acyl-CoA_Oxase/DH_mid-dom_sf"/>
</dbReference>
<evidence type="ECO:0000313" key="7">
    <source>
        <dbReference type="Proteomes" id="UP000008311"/>
    </source>
</evidence>
<evidence type="ECO:0000256" key="4">
    <source>
        <dbReference type="ARBA" id="ARBA00023002"/>
    </source>
</evidence>
<dbReference type="STRING" id="3988.B9TE02"/>
<dbReference type="EMBL" id="EQ978619">
    <property type="protein sequence ID" value="EEF25911.1"/>
    <property type="molecule type" value="Genomic_DNA"/>
</dbReference>
<dbReference type="Pfam" id="PF00441">
    <property type="entry name" value="Acyl-CoA_dh_1"/>
    <property type="match status" value="1"/>
</dbReference>
<dbReference type="InterPro" id="IPR009075">
    <property type="entry name" value="AcylCo_DH/oxidase_C"/>
</dbReference>
<dbReference type="SUPFAM" id="SSF47203">
    <property type="entry name" value="Acyl-CoA dehydrogenase C-terminal domain-like"/>
    <property type="match status" value="1"/>
</dbReference>
<evidence type="ECO:0000313" key="6">
    <source>
        <dbReference type="EMBL" id="EEF25911.1"/>
    </source>
</evidence>
<accession>B9TE02</accession>